<name>A0A835CTY2_APHGI</name>
<sequence>MMKKKFMISRLFALNVTYEPFMYLSVPLPHAMERQLTVTYVPASIEPATKCVLSLNKQSRVVKMKEELIKLLGIDDVSINNIAFAEVLEDHIATRILDDNMQLRHVDDTNRTIYAFELPEPPAESTTTTPDATSNDRLTDTDLTKNNTNDYVEIGPCIVCLEELDGDLSRHDENNCKFVVCDNCIEGYFKVSRDCPCCPRKVDRTSFTKIDPTRRPRVNDYVEIGPCIICLEELDGDLSRHDENNCKFVVCDNCIKGYFTRSRECPCCARKVDSTSFTKIDQTGRP</sequence>
<keyword evidence="2" id="KW-0862">Zinc</keyword>
<dbReference type="GO" id="GO:0008270">
    <property type="term" value="F:zinc ion binding"/>
    <property type="evidence" value="ECO:0007669"/>
    <property type="project" value="UniProtKB-KW"/>
</dbReference>
<dbReference type="EMBL" id="JACMRX010000002">
    <property type="protein sequence ID" value="KAF7995822.1"/>
    <property type="molecule type" value="Genomic_DNA"/>
</dbReference>
<comment type="caution">
    <text evidence="6">The sequence shown here is derived from an EMBL/GenBank/DDBJ whole genome shotgun (WGS) entry which is preliminary data.</text>
</comment>
<evidence type="ECO:0000256" key="1">
    <source>
        <dbReference type="ARBA" id="ARBA00022771"/>
    </source>
</evidence>
<keyword evidence="1 3" id="KW-0863">Zinc-finger</keyword>
<dbReference type="PROSITE" id="PS50089">
    <property type="entry name" value="ZF_RING_2"/>
    <property type="match status" value="2"/>
</dbReference>
<dbReference type="OrthoDB" id="2248014at2759"/>
<dbReference type="SUPFAM" id="SSF57850">
    <property type="entry name" value="RING/U-box"/>
    <property type="match status" value="2"/>
</dbReference>
<evidence type="ECO:0000256" key="3">
    <source>
        <dbReference type="PROSITE-ProRule" id="PRU00175"/>
    </source>
</evidence>
<dbReference type="InterPro" id="IPR013083">
    <property type="entry name" value="Znf_RING/FYVE/PHD"/>
</dbReference>
<keyword evidence="1 3" id="KW-0479">Metal-binding</keyword>
<dbReference type="Proteomes" id="UP000639338">
    <property type="component" value="Unassembled WGS sequence"/>
</dbReference>
<evidence type="ECO:0000313" key="7">
    <source>
        <dbReference type="Proteomes" id="UP000639338"/>
    </source>
</evidence>
<feature type="domain" description="RING-type" evidence="5">
    <location>
        <begin position="227"/>
        <end position="268"/>
    </location>
</feature>
<organism evidence="6 7">
    <name type="scientific">Aphidius gifuensis</name>
    <name type="common">Parasitoid wasp</name>
    <dbReference type="NCBI Taxonomy" id="684658"/>
    <lineage>
        <taxon>Eukaryota</taxon>
        <taxon>Metazoa</taxon>
        <taxon>Ecdysozoa</taxon>
        <taxon>Arthropoda</taxon>
        <taxon>Hexapoda</taxon>
        <taxon>Insecta</taxon>
        <taxon>Pterygota</taxon>
        <taxon>Neoptera</taxon>
        <taxon>Endopterygota</taxon>
        <taxon>Hymenoptera</taxon>
        <taxon>Apocrita</taxon>
        <taxon>Ichneumonoidea</taxon>
        <taxon>Braconidae</taxon>
        <taxon>Aphidiinae</taxon>
        <taxon>Aphidius</taxon>
    </lineage>
</organism>
<dbReference type="InterPro" id="IPR001841">
    <property type="entry name" value="Znf_RING"/>
</dbReference>
<evidence type="ECO:0000259" key="5">
    <source>
        <dbReference type="PROSITE" id="PS50089"/>
    </source>
</evidence>
<proteinExistence type="predicted"/>
<evidence type="ECO:0000313" key="6">
    <source>
        <dbReference type="EMBL" id="KAF7995822.1"/>
    </source>
</evidence>
<evidence type="ECO:0000256" key="4">
    <source>
        <dbReference type="SAM" id="MobiDB-lite"/>
    </source>
</evidence>
<dbReference type="Gene3D" id="3.30.40.10">
    <property type="entry name" value="Zinc/RING finger domain, C3HC4 (zinc finger)"/>
    <property type="match status" value="2"/>
</dbReference>
<feature type="region of interest" description="Disordered" evidence="4">
    <location>
        <begin position="119"/>
        <end position="143"/>
    </location>
</feature>
<dbReference type="AlphaFoldDB" id="A0A835CTY2"/>
<keyword evidence="7" id="KW-1185">Reference proteome</keyword>
<accession>A0A835CTY2</accession>
<reference evidence="6 7" key="1">
    <citation type="submission" date="2020-08" db="EMBL/GenBank/DDBJ databases">
        <title>Aphidius gifuensis genome sequencing and assembly.</title>
        <authorList>
            <person name="Du Z."/>
        </authorList>
    </citation>
    <scope>NUCLEOTIDE SEQUENCE [LARGE SCALE GENOMIC DNA]</scope>
    <source>
        <strain evidence="6">YNYX2018</strain>
        <tissue evidence="6">Adults</tissue>
    </source>
</reference>
<gene>
    <name evidence="6" type="ORF">HCN44_006929</name>
</gene>
<feature type="domain" description="RING-type" evidence="5">
    <location>
        <begin position="157"/>
        <end position="198"/>
    </location>
</feature>
<feature type="compositionally biased region" description="Low complexity" evidence="4">
    <location>
        <begin position="123"/>
        <end position="136"/>
    </location>
</feature>
<protein>
    <recommendedName>
        <fullName evidence="5">RING-type domain-containing protein</fullName>
    </recommendedName>
</protein>
<evidence type="ECO:0000256" key="2">
    <source>
        <dbReference type="ARBA" id="ARBA00022833"/>
    </source>
</evidence>